<dbReference type="InterPro" id="IPR006059">
    <property type="entry name" value="SBP"/>
</dbReference>
<evidence type="ECO:0000313" key="4">
    <source>
        <dbReference type="EMBL" id="GEP55225.1"/>
    </source>
</evidence>
<evidence type="ECO:0000256" key="3">
    <source>
        <dbReference type="SAM" id="SignalP"/>
    </source>
</evidence>
<dbReference type="RefSeq" id="WP_147149326.1">
    <property type="nucleotide sequence ID" value="NZ_BKAJ01000035.1"/>
</dbReference>
<organism evidence="4 5">
    <name type="scientific">Reyranella soli</name>
    <dbReference type="NCBI Taxonomy" id="1230389"/>
    <lineage>
        <taxon>Bacteria</taxon>
        <taxon>Pseudomonadati</taxon>
        <taxon>Pseudomonadota</taxon>
        <taxon>Alphaproteobacteria</taxon>
        <taxon>Hyphomicrobiales</taxon>
        <taxon>Reyranellaceae</taxon>
        <taxon>Reyranella</taxon>
    </lineage>
</organism>
<sequence length="345" mass="38194">MKRRTFTRTAVLGTAGLITTGLPALAQQDKFGTKEEIAAAEKEGGLTYYTANFAETEQEVIKEFNKTFPKIKVSMVRAPGGQLITRIKTEAAAGKLGADVVNHSDRGLMLELQDLFADYTPPNAADYRPDALVSPKLWPGVTLGWAIAYNTQLVKNAPKTWKDLTNPEYKNKQIGQVVGPSGGTTWTRVMFERQVLGEDYWAKQAALGITLYPSGAPASDSLVRGEVSIAPLLYNIIYTKIVEGAPAEAIFAPEGVPIIPYADGITKTSKSPNASKLFMNWRLSKEGQSFQIAKLGNITSMKEPPSFPKGWDPKVVKVWVPNFEQFEKLREPWLNDWNKTYGYRQ</sequence>
<dbReference type="OrthoDB" id="9766989at2"/>
<accession>A0A512N8B5</accession>
<dbReference type="PANTHER" id="PTHR30006:SF2">
    <property type="entry name" value="ABC TRANSPORTER SUBSTRATE-BINDING PROTEIN"/>
    <property type="match status" value="1"/>
</dbReference>
<evidence type="ECO:0000256" key="2">
    <source>
        <dbReference type="ARBA" id="ARBA00022764"/>
    </source>
</evidence>
<keyword evidence="1 3" id="KW-0732">Signal</keyword>
<dbReference type="EMBL" id="BKAJ01000035">
    <property type="protein sequence ID" value="GEP55225.1"/>
    <property type="molecule type" value="Genomic_DNA"/>
</dbReference>
<evidence type="ECO:0000313" key="5">
    <source>
        <dbReference type="Proteomes" id="UP000321058"/>
    </source>
</evidence>
<dbReference type="SUPFAM" id="SSF53850">
    <property type="entry name" value="Periplasmic binding protein-like II"/>
    <property type="match status" value="1"/>
</dbReference>
<protein>
    <submittedName>
        <fullName evidence="4">Putative 2-aminoethylphosphonate ABC transporter substrate-binding protein</fullName>
    </submittedName>
</protein>
<dbReference type="PANTHER" id="PTHR30006">
    <property type="entry name" value="THIAMINE-BINDING PERIPLASMIC PROTEIN-RELATED"/>
    <property type="match status" value="1"/>
</dbReference>
<proteinExistence type="predicted"/>
<evidence type="ECO:0000256" key="1">
    <source>
        <dbReference type="ARBA" id="ARBA00022729"/>
    </source>
</evidence>
<dbReference type="Proteomes" id="UP000321058">
    <property type="component" value="Unassembled WGS sequence"/>
</dbReference>
<name>A0A512N8B5_9HYPH</name>
<feature type="chain" id="PRO_5021737420" evidence="3">
    <location>
        <begin position="27"/>
        <end position="345"/>
    </location>
</feature>
<dbReference type="Pfam" id="PF01547">
    <property type="entry name" value="SBP_bac_1"/>
    <property type="match status" value="1"/>
</dbReference>
<gene>
    <name evidence="4" type="ORF">RSO01_23910</name>
</gene>
<comment type="caution">
    <text evidence="4">The sequence shown here is derived from an EMBL/GenBank/DDBJ whole genome shotgun (WGS) entry which is preliminary data.</text>
</comment>
<feature type="signal peptide" evidence="3">
    <location>
        <begin position="1"/>
        <end position="26"/>
    </location>
</feature>
<dbReference type="Gene3D" id="3.40.190.10">
    <property type="entry name" value="Periplasmic binding protein-like II"/>
    <property type="match status" value="2"/>
</dbReference>
<keyword evidence="2" id="KW-0574">Periplasm</keyword>
<reference evidence="4 5" key="1">
    <citation type="submission" date="2019-07" db="EMBL/GenBank/DDBJ databases">
        <title>Whole genome shotgun sequence of Reyranella soli NBRC 108950.</title>
        <authorList>
            <person name="Hosoyama A."/>
            <person name="Uohara A."/>
            <person name="Ohji S."/>
            <person name="Ichikawa N."/>
        </authorList>
    </citation>
    <scope>NUCLEOTIDE SEQUENCE [LARGE SCALE GENOMIC DNA]</scope>
    <source>
        <strain evidence="4 5">NBRC 108950</strain>
    </source>
</reference>
<dbReference type="AlphaFoldDB" id="A0A512N8B5"/>
<keyword evidence="5" id="KW-1185">Reference proteome</keyword>